<accession>A0A964BR41</accession>
<keyword evidence="3" id="KW-1185">Reference proteome</keyword>
<dbReference type="Pfam" id="PF04273">
    <property type="entry name" value="BLH_phosphatase"/>
    <property type="match status" value="1"/>
</dbReference>
<organism evidence="2 3">
    <name type="scientific">Waterburya agarophytonicola KI4</name>
    <dbReference type="NCBI Taxonomy" id="2874699"/>
    <lineage>
        <taxon>Bacteria</taxon>
        <taxon>Bacillati</taxon>
        <taxon>Cyanobacteriota</taxon>
        <taxon>Cyanophyceae</taxon>
        <taxon>Pleurocapsales</taxon>
        <taxon>Hyellaceae</taxon>
        <taxon>Waterburya</taxon>
        <taxon>Waterburya agarophytonicola</taxon>
    </lineage>
</organism>
<dbReference type="Proteomes" id="UP000729733">
    <property type="component" value="Unassembled WGS sequence"/>
</dbReference>
<dbReference type="AlphaFoldDB" id="A0A964BR41"/>
<evidence type="ECO:0000313" key="2">
    <source>
        <dbReference type="EMBL" id="MCC0178128.1"/>
    </source>
</evidence>
<protein>
    <recommendedName>
        <fullName evidence="1">Beta-lactamase hydrolase-like protein phosphatase-like domain-containing protein</fullName>
    </recommendedName>
</protein>
<dbReference type="EMBL" id="JADWDC010000036">
    <property type="protein sequence ID" value="MCC0178128.1"/>
    <property type="molecule type" value="Genomic_DNA"/>
</dbReference>
<dbReference type="InterPro" id="IPR029021">
    <property type="entry name" value="Prot-tyrosine_phosphatase-like"/>
</dbReference>
<dbReference type="GO" id="GO:0016787">
    <property type="term" value="F:hydrolase activity"/>
    <property type="evidence" value="ECO:0007669"/>
    <property type="project" value="InterPro"/>
</dbReference>
<feature type="domain" description="Beta-lactamase hydrolase-like protein phosphatase-like" evidence="1">
    <location>
        <begin position="6"/>
        <end position="102"/>
    </location>
</feature>
<gene>
    <name evidence="2" type="ORF">I4641_14175</name>
</gene>
<evidence type="ECO:0000313" key="3">
    <source>
        <dbReference type="Proteomes" id="UP000729733"/>
    </source>
</evidence>
<dbReference type="InterPro" id="IPR005939">
    <property type="entry name" value="BLH_phosphatase-like"/>
</dbReference>
<comment type="caution">
    <text evidence="2">The sequence shown here is derived from an EMBL/GenBank/DDBJ whole genome shotgun (WGS) entry which is preliminary data.</text>
</comment>
<reference evidence="2" key="1">
    <citation type="journal article" date="2021" name="Antonie Van Leeuwenhoek">
        <title>Draft genome and description of Waterburya agarophytonicola gen. nov. sp. nov. (Pleurocapsales, Cyanobacteria): a seaweed symbiont.</title>
        <authorList>
            <person name="Bonthond G."/>
            <person name="Shalygin S."/>
            <person name="Bayer T."/>
            <person name="Weinberger F."/>
        </authorList>
    </citation>
    <scope>NUCLEOTIDE SEQUENCE</scope>
    <source>
        <strain evidence="2">KI4</strain>
    </source>
</reference>
<sequence length="150" mass="17035">MKPLLQQITEELAIGNAAEIEKIQQIALQGYRTFIDLCPAQEGSQLNRSLVEALGLGYFSVPVYRNDINQKSLEMFMQTIESVPKPIYTRCVSATRASLMTLLTLATKEKWTEEKFFQQLASIGFTYPPDSPPDRFARHYLQTLNQTVAE</sequence>
<evidence type="ECO:0000259" key="1">
    <source>
        <dbReference type="Pfam" id="PF04273"/>
    </source>
</evidence>
<name>A0A964BR41_9CYAN</name>
<dbReference type="Gene3D" id="3.90.190.10">
    <property type="entry name" value="Protein tyrosine phosphatase superfamily"/>
    <property type="match status" value="1"/>
</dbReference>
<proteinExistence type="predicted"/>